<comment type="caution">
    <text evidence="1">The sequence shown here is derived from an EMBL/GenBank/DDBJ whole genome shotgun (WGS) entry which is preliminary data.</text>
</comment>
<reference evidence="1" key="1">
    <citation type="journal article" date="2015" name="Nature">
        <title>Complex archaea that bridge the gap between prokaryotes and eukaryotes.</title>
        <authorList>
            <person name="Spang A."/>
            <person name="Saw J.H."/>
            <person name="Jorgensen S.L."/>
            <person name="Zaremba-Niedzwiedzka K."/>
            <person name="Martijn J."/>
            <person name="Lind A.E."/>
            <person name="van Eijk R."/>
            <person name="Schleper C."/>
            <person name="Guy L."/>
            <person name="Ettema T.J."/>
        </authorList>
    </citation>
    <scope>NUCLEOTIDE SEQUENCE</scope>
</reference>
<protein>
    <submittedName>
        <fullName evidence="1">Uncharacterized protein</fullName>
    </submittedName>
</protein>
<proteinExistence type="predicted"/>
<dbReference type="EMBL" id="LAZR01045329">
    <property type="protein sequence ID" value="KKK99131.1"/>
    <property type="molecule type" value="Genomic_DNA"/>
</dbReference>
<sequence>MTTRRDMTQYEFELALEDQLFIRDACHGTIYYRSSAPGTDLSYRYTAYRYRPPNRRLTIKILIEDRQFHEKKLRLADPYSLKNF</sequence>
<accession>A0A0F9CRA4</accession>
<dbReference type="AlphaFoldDB" id="A0A0F9CRA4"/>
<gene>
    <name evidence="1" type="ORF">LCGC14_2635830</name>
</gene>
<name>A0A0F9CRA4_9ZZZZ</name>
<organism evidence="1">
    <name type="scientific">marine sediment metagenome</name>
    <dbReference type="NCBI Taxonomy" id="412755"/>
    <lineage>
        <taxon>unclassified sequences</taxon>
        <taxon>metagenomes</taxon>
        <taxon>ecological metagenomes</taxon>
    </lineage>
</organism>
<evidence type="ECO:0000313" key="1">
    <source>
        <dbReference type="EMBL" id="KKK99131.1"/>
    </source>
</evidence>